<evidence type="ECO:0000313" key="3">
    <source>
        <dbReference type="Proteomes" id="UP000560000"/>
    </source>
</evidence>
<proteinExistence type="predicted"/>
<dbReference type="OrthoDB" id="5959865at2"/>
<dbReference type="Proteomes" id="UP000560000">
    <property type="component" value="Unassembled WGS sequence"/>
</dbReference>
<sequence length="477" mass="51127">MNGRTISRLLWLGIFSLAFLPAVSWADPPACLDDTWIAPGQRTVTPAEVTGAPQQHLVLKNHHPSDSYWDTPNLSSGYLISGDKVDLVTTCDGYAYVRFHGPRRVSTGWVKAARIRIIGPSHSTLPPNAPALCEAAETTMNDGEPLASAHTTDLSNEVLGRVHLEMDGNSYTPQAAHILVDGRPLVAVVVDSGGTSHDSSVYVLSDDLRTLLSPSDRDDRDAENAGSDSWKFGTKEDVVIVDGQPMVLSWAAGEGKSEFYLSRIDRDGDIVPTCQGRRVALKHPTVKGNNVDQVCNAIIAGQPLPAPMHAPAAGESLVMTDVPPDYQERPASNVQGSLPGLSFRNNARASDASYTLYRTGMVDLDNSGTLRHVGLVSFDDGGSTAGDGSYHQEKVFPIYLSKTGVTDLSSAANQELADSLPTGMEDGRLVTLSGATYLELSPKDQGPPSEAWKIDSNGAQQICDFKINREVVQPLSP</sequence>
<feature type="chain" id="PRO_5032336128" description="Secreted protein" evidence="1">
    <location>
        <begin position="27"/>
        <end position="477"/>
    </location>
</feature>
<gene>
    <name evidence="2" type="ORF">HNQ86_000202</name>
</gene>
<protein>
    <recommendedName>
        <fullName evidence="4">Secreted protein</fullName>
    </recommendedName>
</protein>
<evidence type="ECO:0008006" key="4">
    <source>
        <dbReference type="Google" id="ProtNLM"/>
    </source>
</evidence>
<name>A0A841KFR9_9GAMM</name>
<evidence type="ECO:0000313" key="2">
    <source>
        <dbReference type="EMBL" id="MBB6182857.1"/>
    </source>
</evidence>
<organism evidence="2 3">
    <name type="scientific">Oleiagrimonas soli</name>
    <dbReference type="NCBI Taxonomy" id="1543381"/>
    <lineage>
        <taxon>Bacteria</taxon>
        <taxon>Pseudomonadati</taxon>
        <taxon>Pseudomonadota</taxon>
        <taxon>Gammaproteobacteria</taxon>
        <taxon>Lysobacterales</taxon>
        <taxon>Rhodanobacteraceae</taxon>
        <taxon>Oleiagrimonas</taxon>
    </lineage>
</organism>
<dbReference type="EMBL" id="JACHET010000001">
    <property type="protein sequence ID" value="MBB6182857.1"/>
    <property type="molecule type" value="Genomic_DNA"/>
</dbReference>
<feature type="signal peptide" evidence="1">
    <location>
        <begin position="1"/>
        <end position="26"/>
    </location>
</feature>
<dbReference type="AlphaFoldDB" id="A0A841KFR9"/>
<comment type="caution">
    <text evidence="2">The sequence shown here is derived from an EMBL/GenBank/DDBJ whole genome shotgun (WGS) entry which is preliminary data.</text>
</comment>
<keyword evidence="1" id="KW-0732">Signal</keyword>
<accession>A0A841KFR9</accession>
<evidence type="ECO:0000256" key="1">
    <source>
        <dbReference type="SAM" id="SignalP"/>
    </source>
</evidence>
<reference evidence="2 3" key="1">
    <citation type="submission" date="2020-08" db="EMBL/GenBank/DDBJ databases">
        <title>Genomic Encyclopedia of Type Strains, Phase IV (KMG-IV): sequencing the most valuable type-strain genomes for metagenomic binning, comparative biology and taxonomic classification.</title>
        <authorList>
            <person name="Goeker M."/>
        </authorList>
    </citation>
    <scope>NUCLEOTIDE SEQUENCE [LARGE SCALE GENOMIC DNA]</scope>
    <source>
        <strain evidence="2 3">DSM 107085</strain>
    </source>
</reference>
<dbReference type="RefSeq" id="WP_152569309.1">
    <property type="nucleotide sequence ID" value="NZ_JACHET010000001.1"/>
</dbReference>